<organism evidence="6">
    <name type="scientific">Manihot esculenta</name>
    <name type="common">Cassava</name>
    <name type="synonym">Jatropha manihot</name>
    <dbReference type="NCBI Taxonomy" id="3983"/>
    <lineage>
        <taxon>Eukaryota</taxon>
        <taxon>Viridiplantae</taxon>
        <taxon>Streptophyta</taxon>
        <taxon>Embryophyta</taxon>
        <taxon>Tracheophyta</taxon>
        <taxon>Spermatophyta</taxon>
        <taxon>Magnoliopsida</taxon>
        <taxon>eudicotyledons</taxon>
        <taxon>Gunneridae</taxon>
        <taxon>Pentapetalae</taxon>
        <taxon>rosids</taxon>
        <taxon>fabids</taxon>
        <taxon>Malpighiales</taxon>
        <taxon>Euphorbiaceae</taxon>
        <taxon>Crotonoideae</taxon>
        <taxon>Manihoteae</taxon>
        <taxon>Manihot</taxon>
    </lineage>
</organism>
<dbReference type="PANTHER" id="PTHR45931:SF3">
    <property type="entry name" value="RING ZINC FINGER-CONTAINING PROTEIN"/>
    <property type="match status" value="1"/>
</dbReference>
<sequence>MNQANLKRVGRATTADLELDPSTSHRNFLLNYTRRHHQHHNPTRHDLEGCDPLRRSSHLRHLCHRLSSHSDHASGWLEQGTSHYVPSDSISSETISSSNRARLTGNERLPGAVLLARARLLERLRGVSFSGNRQSGSVSFDIRNREHTFVDAGNWGTDIPSGICLESFKERDKLICLPCEHRFHFACLDPWVRTCGDCPYCRRDIVVSSHKM</sequence>
<gene>
    <name evidence="6" type="ORF">MANES_10G074800</name>
</gene>
<dbReference type="PROSITE" id="PS50089">
    <property type="entry name" value="ZF_RING_2"/>
    <property type="match status" value="1"/>
</dbReference>
<accession>A0A2C9V5F0</accession>
<dbReference type="AlphaFoldDB" id="A0A2C9V5F0"/>
<keyword evidence="2 4" id="KW-0863">Zinc-finger</keyword>
<evidence type="ECO:0000256" key="4">
    <source>
        <dbReference type="PROSITE-ProRule" id="PRU00175"/>
    </source>
</evidence>
<dbReference type="InterPro" id="IPR051834">
    <property type="entry name" value="RING_finger_E3_ligase"/>
</dbReference>
<reference evidence="6" key="1">
    <citation type="submission" date="2016-02" db="EMBL/GenBank/DDBJ databases">
        <title>WGS assembly of Manihot esculenta.</title>
        <authorList>
            <person name="Bredeson J.V."/>
            <person name="Prochnik S.E."/>
            <person name="Lyons J.B."/>
            <person name="Schmutz J."/>
            <person name="Grimwood J."/>
            <person name="Vrebalov J."/>
            <person name="Bart R.S."/>
            <person name="Amuge T."/>
            <person name="Ferguson M.E."/>
            <person name="Green R."/>
            <person name="Putnam N."/>
            <person name="Stites J."/>
            <person name="Rounsley S."/>
            <person name="Rokhsar D.S."/>
        </authorList>
    </citation>
    <scope>NUCLEOTIDE SEQUENCE [LARGE SCALE GENOMIC DNA]</scope>
    <source>
        <tissue evidence="6">Leaf</tissue>
    </source>
</reference>
<evidence type="ECO:0000256" key="3">
    <source>
        <dbReference type="ARBA" id="ARBA00022833"/>
    </source>
</evidence>
<evidence type="ECO:0000259" key="5">
    <source>
        <dbReference type="PROSITE" id="PS50089"/>
    </source>
</evidence>
<dbReference type="PANTHER" id="PTHR45931">
    <property type="entry name" value="SI:CH211-59O9.10"/>
    <property type="match status" value="1"/>
</dbReference>
<dbReference type="InterPro" id="IPR013083">
    <property type="entry name" value="Znf_RING/FYVE/PHD"/>
</dbReference>
<dbReference type="EMBL" id="CM004396">
    <property type="protein sequence ID" value="OAY39197.1"/>
    <property type="molecule type" value="Genomic_DNA"/>
</dbReference>
<dbReference type="Pfam" id="PF13639">
    <property type="entry name" value="zf-RING_2"/>
    <property type="match status" value="1"/>
</dbReference>
<dbReference type="SUPFAM" id="SSF57850">
    <property type="entry name" value="RING/U-box"/>
    <property type="match status" value="1"/>
</dbReference>
<name>A0A2C9V5F0_MANES</name>
<dbReference type="Gene3D" id="3.30.40.10">
    <property type="entry name" value="Zinc/RING finger domain, C3HC4 (zinc finger)"/>
    <property type="match status" value="1"/>
</dbReference>
<evidence type="ECO:0000256" key="2">
    <source>
        <dbReference type="ARBA" id="ARBA00022771"/>
    </source>
</evidence>
<dbReference type="GO" id="GO:0061630">
    <property type="term" value="F:ubiquitin protein ligase activity"/>
    <property type="evidence" value="ECO:0000318"/>
    <property type="project" value="GO_Central"/>
</dbReference>
<proteinExistence type="predicted"/>
<evidence type="ECO:0000313" key="6">
    <source>
        <dbReference type="EMBL" id="OAY39197.1"/>
    </source>
</evidence>
<feature type="domain" description="RING-type" evidence="5">
    <location>
        <begin position="163"/>
        <end position="202"/>
    </location>
</feature>
<dbReference type="InterPro" id="IPR001841">
    <property type="entry name" value="Znf_RING"/>
</dbReference>
<dbReference type="GO" id="GO:0006511">
    <property type="term" value="P:ubiquitin-dependent protein catabolic process"/>
    <property type="evidence" value="ECO:0000318"/>
    <property type="project" value="GO_Central"/>
</dbReference>
<dbReference type="GO" id="GO:0008270">
    <property type="term" value="F:zinc ion binding"/>
    <property type="evidence" value="ECO:0007669"/>
    <property type="project" value="UniProtKB-KW"/>
</dbReference>
<dbReference type="GO" id="GO:0005634">
    <property type="term" value="C:nucleus"/>
    <property type="evidence" value="ECO:0000318"/>
    <property type="project" value="GO_Central"/>
</dbReference>
<evidence type="ECO:0000256" key="1">
    <source>
        <dbReference type="ARBA" id="ARBA00022723"/>
    </source>
</evidence>
<keyword evidence="1" id="KW-0479">Metal-binding</keyword>
<protein>
    <recommendedName>
        <fullName evidence="5">RING-type domain-containing protein</fullName>
    </recommendedName>
</protein>
<keyword evidence="3" id="KW-0862">Zinc</keyword>